<feature type="compositionally biased region" description="Polar residues" evidence="1">
    <location>
        <begin position="102"/>
        <end position="111"/>
    </location>
</feature>
<accession>A0A6A6H1A0</accession>
<evidence type="ECO:0000313" key="2">
    <source>
        <dbReference type="EMBL" id="KAF2231795.1"/>
    </source>
</evidence>
<dbReference type="PANTHER" id="PTHR39609:SF1">
    <property type="entry name" value="RFEG"/>
    <property type="match status" value="1"/>
</dbReference>
<keyword evidence="3" id="KW-1185">Reference proteome</keyword>
<dbReference type="PANTHER" id="PTHR39609">
    <property type="entry name" value="RFEG-RELATED"/>
    <property type="match status" value="1"/>
</dbReference>
<proteinExistence type="predicted"/>
<evidence type="ECO:0000313" key="3">
    <source>
        <dbReference type="Proteomes" id="UP000800092"/>
    </source>
</evidence>
<feature type="region of interest" description="Disordered" evidence="1">
    <location>
        <begin position="185"/>
        <end position="240"/>
    </location>
</feature>
<dbReference type="OrthoDB" id="4146887at2759"/>
<dbReference type="Proteomes" id="UP000800092">
    <property type="component" value="Unassembled WGS sequence"/>
</dbReference>
<gene>
    <name evidence="2" type="ORF">EV356DRAFT_451290</name>
</gene>
<dbReference type="EMBL" id="ML991822">
    <property type="protein sequence ID" value="KAF2231795.1"/>
    <property type="molecule type" value="Genomic_DNA"/>
</dbReference>
<name>A0A6A6H1A0_VIRVR</name>
<protein>
    <submittedName>
        <fullName evidence="2">Uncharacterized protein</fullName>
    </submittedName>
</protein>
<feature type="region of interest" description="Disordered" evidence="1">
    <location>
        <begin position="101"/>
        <end position="167"/>
    </location>
</feature>
<feature type="compositionally biased region" description="Low complexity" evidence="1">
    <location>
        <begin position="125"/>
        <end position="137"/>
    </location>
</feature>
<evidence type="ECO:0000256" key="1">
    <source>
        <dbReference type="SAM" id="MobiDB-lite"/>
    </source>
</evidence>
<sequence length="260" mass="28729">MSQISRQWFQPGDGIAREVITADIQRYLGRDATVRPGVGTGEYSGVDGYWIKAYRNLTSEMVADLQLDSRRWLQEVQQGRGSPHVRDAATARHPDKMLVKYQDSQTHQSRQYYGPSTPAVATPETSYTHSSSSSAYSRDPMPGYSGRQPAPAASYANDPEYTYGQPQGYVQQGGYYVPAASAQGYQQPRTTPSASYPYAPPSGGRDPEPQYVDPRDPRGAYPAYAAQPPPAAASSRHEAAYSPSTRYFRYDGLVYFPPQC</sequence>
<feature type="compositionally biased region" description="Basic and acidic residues" evidence="1">
    <location>
        <begin position="205"/>
        <end position="218"/>
    </location>
</feature>
<dbReference type="AlphaFoldDB" id="A0A6A6H1A0"/>
<organism evidence="2 3">
    <name type="scientific">Viridothelium virens</name>
    <name type="common">Speckled blister lichen</name>
    <name type="synonym">Trypethelium virens</name>
    <dbReference type="NCBI Taxonomy" id="1048519"/>
    <lineage>
        <taxon>Eukaryota</taxon>
        <taxon>Fungi</taxon>
        <taxon>Dikarya</taxon>
        <taxon>Ascomycota</taxon>
        <taxon>Pezizomycotina</taxon>
        <taxon>Dothideomycetes</taxon>
        <taxon>Dothideomycetes incertae sedis</taxon>
        <taxon>Trypetheliales</taxon>
        <taxon>Trypetheliaceae</taxon>
        <taxon>Viridothelium</taxon>
    </lineage>
</organism>
<reference evidence="2" key="1">
    <citation type="journal article" date="2020" name="Stud. Mycol.">
        <title>101 Dothideomycetes genomes: a test case for predicting lifestyles and emergence of pathogens.</title>
        <authorList>
            <person name="Haridas S."/>
            <person name="Albert R."/>
            <person name="Binder M."/>
            <person name="Bloem J."/>
            <person name="Labutti K."/>
            <person name="Salamov A."/>
            <person name="Andreopoulos B."/>
            <person name="Baker S."/>
            <person name="Barry K."/>
            <person name="Bills G."/>
            <person name="Bluhm B."/>
            <person name="Cannon C."/>
            <person name="Castanera R."/>
            <person name="Culley D."/>
            <person name="Daum C."/>
            <person name="Ezra D."/>
            <person name="Gonzalez J."/>
            <person name="Henrissat B."/>
            <person name="Kuo A."/>
            <person name="Liang C."/>
            <person name="Lipzen A."/>
            <person name="Lutzoni F."/>
            <person name="Magnuson J."/>
            <person name="Mondo S."/>
            <person name="Nolan M."/>
            <person name="Ohm R."/>
            <person name="Pangilinan J."/>
            <person name="Park H.-J."/>
            <person name="Ramirez L."/>
            <person name="Alfaro M."/>
            <person name="Sun H."/>
            <person name="Tritt A."/>
            <person name="Yoshinaga Y."/>
            <person name="Zwiers L.-H."/>
            <person name="Turgeon B."/>
            <person name="Goodwin S."/>
            <person name="Spatafora J."/>
            <person name="Crous P."/>
            <person name="Grigoriev I."/>
        </authorList>
    </citation>
    <scope>NUCLEOTIDE SEQUENCE</scope>
    <source>
        <strain evidence="2">Tuck. ex Michener</strain>
    </source>
</reference>